<evidence type="ECO:0000259" key="17">
    <source>
        <dbReference type="Pfam" id="PF03443"/>
    </source>
</evidence>
<feature type="signal peptide" evidence="16">
    <location>
        <begin position="1"/>
        <end position="15"/>
    </location>
</feature>
<keyword evidence="6" id="KW-0136">Cellulose degradation</keyword>
<sequence>MKFLSTLLLAPLVAAHGYVDRGIIGGQTIQFYQPQRISRPVQGNGPIEDLTLIDVQCGGWSAGGIAGSQPAALHANAAAGSEVTLFWTQWPDSHVGPAITYMARCPDAGCQNWLPGSSAVWFKVHQDGLRSGGTWGATPLMAASNAGYKFTIPQCLAPGSYLVRHELVALHAAWAYPGAQFYPSCFQVKVTGSGSTRPGGLVSFPGAYKATDPGVVFDVYRGATSYPVPGPAVFKC</sequence>
<dbReference type="Proteomes" id="UP000770015">
    <property type="component" value="Unassembled WGS sequence"/>
</dbReference>
<dbReference type="PANTHER" id="PTHR33353:SF6">
    <property type="entry name" value="ENDOGLUCANASE IV"/>
    <property type="match status" value="1"/>
</dbReference>
<evidence type="ECO:0000256" key="7">
    <source>
        <dbReference type="ARBA" id="ARBA00023002"/>
    </source>
</evidence>
<comment type="similarity">
    <text evidence="13">Belongs to the polysaccharide monooxygenase AA9 family.</text>
</comment>
<evidence type="ECO:0000256" key="3">
    <source>
        <dbReference type="ARBA" id="ARBA00022525"/>
    </source>
</evidence>
<comment type="catalytic activity">
    <reaction evidence="14">
        <text>[(1-&gt;4)-beta-D-glucosyl]n+m + reduced acceptor + O2 = 4-dehydro-beta-D-glucosyl-[(1-&gt;4)-beta-D-glucosyl]n-1 + [(1-&gt;4)-beta-D-glucosyl]m + acceptor + H2O.</text>
        <dbReference type="EC" id="1.14.99.56"/>
    </reaction>
</comment>
<evidence type="ECO:0000256" key="13">
    <source>
        <dbReference type="ARBA" id="ARBA00044502"/>
    </source>
</evidence>
<reference evidence="18" key="1">
    <citation type="journal article" date="2021" name="Nat. Commun.">
        <title>Genetic determinants of endophytism in the Arabidopsis root mycobiome.</title>
        <authorList>
            <person name="Mesny F."/>
            <person name="Miyauchi S."/>
            <person name="Thiergart T."/>
            <person name="Pickel B."/>
            <person name="Atanasova L."/>
            <person name="Karlsson M."/>
            <person name="Huettel B."/>
            <person name="Barry K.W."/>
            <person name="Haridas S."/>
            <person name="Chen C."/>
            <person name="Bauer D."/>
            <person name="Andreopoulos W."/>
            <person name="Pangilinan J."/>
            <person name="LaButti K."/>
            <person name="Riley R."/>
            <person name="Lipzen A."/>
            <person name="Clum A."/>
            <person name="Drula E."/>
            <person name="Henrissat B."/>
            <person name="Kohler A."/>
            <person name="Grigoriev I.V."/>
            <person name="Martin F.M."/>
            <person name="Hacquard S."/>
        </authorList>
    </citation>
    <scope>NUCLEOTIDE SEQUENCE</scope>
    <source>
        <strain evidence="18">MPI-SDFR-AT-0117</strain>
    </source>
</reference>
<dbReference type="GO" id="GO:0004497">
    <property type="term" value="F:monooxygenase activity"/>
    <property type="evidence" value="ECO:0007669"/>
    <property type="project" value="UniProtKB-KW"/>
</dbReference>
<evidence type="ECO:0000256" key="5">
    <source>
        <dbReference type="ARBA" id="ARBA00022729"/>
    </source>
</evidence>
<evidence type="ECO:0000256" key="14">
    <source>
        <dbReference type="ARBA" id="ARBA00045077"/>
    </source>
</evidence>
<keyword evidence="19" id="KW-1185">Reference proteome</keyword>
<dbReference type="Gene3D" id="2.70.50.70">
    <property type="match status" value="1"/>
</dbReference>
<evidence type="ECO:0000256" key="1">
    <source>
        <dbReference type="ARBA" id="ARBA00001973"/>
    </source>
</evidence>
<dbReference type="OrthoDB" id="4849160at2759"/>
<evidence type="ECO:0000313" key="18">
    <source>
        <dbReference type="EMBL" id="KAH6693925.1"/>
    </source>
</evidence>
<feature type="domain" description="Auxiliary Activity family 9 catalytic" evidence="17">
    <location>
        <begin position="16"/>
        <end position="224"/>
    </location>
</feature>
<evidence type="ECO:0000256" key="8">
    <source>
        <dbReference type="ARBA" id="ARBA00023008"/>
    </source>
</evidence>
<dbReference type="CDD" id="cd21175">
    <property type="entry name" value="LPMO_AA9"/>
    <property type="match status" value="1"/>
</dbReference>
<proteinExistence type="inferred from homology"/>
<keyword evidence="8" id="KW-0186">Copper</keyword>
<dbReference type="GO" id="GO:0005576">
    <property type="term" value="C:extracellular region"/>
    <property type="evidence" value="ECO:0007669"/>
    <property type="project" value="UniProtKB-SubCell"/>
</dbReference>
<dbReference type="GO" id="GO:0046872">
    <property type="term" value="F:metal ion binding"/>
    <property type="evidence" value="ECO:0007669"/>
    <property type="project" value="UniProtKB-KW"/>
</dbReference>
<evidence type="ECO:0000256" key="11">
    <source>
        <dbReference type="ARBA" id="ARBA00023277"/>
    </source>
</evidence>
<keyword evidence="4" id="KW-0479">Metal-binding</keyword>
<name>A0A9P9AFQ6_9PEZI</name>
<evidence type="ECO:0000256" key="10">
    <source>
        <dbReference type="ARBA" id="ARBA00023157"/>
    </source>
</evidence>
<evidence type="ECO:0000256" key="9">
    <source>
        <dbReference type="ARBA" id="ARBA00023033"/>
    </source>
</evidence>
<dbReference type="InterPro" id="IPR049892">
    <property type="entry name" value="AA9"/>
</dbReference>
<evidence type="ECO:0000256" key="6">
    <source>
        <dbReference type="ARBA" id="ARBA00023001"/>
    </source>
</evidence>
<dbReference type="Pfam" id="PF03443">
    <property type="entry name" value="AA9"/>
    <property type="match status" value="1"/>
</dbReference>
<evidence type="ECO:0000256" key="15">
    <source>
        <dbReference type="ARBA" id="ARBA00047174"/>
    </source>
</evidence>
<keyword evidence="7" id="KW-0560">Oxidoreductase</keyword>
<feature type="chain" id="PRO_5040347310" description="lytic cellulose monooxygenase (C4-dehydrogenating)" evidence="16">
    <location>
        <begin position="16"/>
        <end position="236"/>
    </location>
</feature>
<evidence type="ECO:0000256" key="12">
    <source>
        <dbReference type="ARBA" id="ARBA00023326"/>
    </source>
</evidence>
<comment type="subcellular location">
    <subcellularLocation>
        <location evidence="2">Secreted</location>
    </subcellularLocation>
</comment>
<comment type="cofactor">
    <cofactor evidence="1">
        <name>Cu(2+)</name>
        <dbReference type="ChEBI" id="CHEBI:29036"/>
    </cofactor>
</comment>
<keyword evidence="11" id="KW-0119">Carbohydrate metabolism</keyword>
<dbReference type="GO" id="GO:0030245">
    <property type="term" value="P:cellulose catabolic process"/>
    <property type="evidence" value="ECO:0007669"/>
    <property type="project" value="UniProtKB-KW"/>
</dbReference>
<dbReference type="EMBL" id="JAGSXJ010000003">
    <property type="protein sequence ID" value="KAH6693925.1"/>
    <property type="molecule type" value="Genomic_DNA"/>
</dbReference>
<evidence type="ECO:0000313" key="19">
    <source>
        <dbReference type="Proteomes" id="UP000770015"/>
    </source>
</evidence>
<dbReference type="InterPro" id="IPR005103">
    <property type="entry name" value="AA9_LPMO"/>
</dbReference>
<keyword evidence="10" id="KW-1015">Disulfide bond</keyword>
<dbReference type="PANTHER" id="PTHR33353">
    <property type="entry name" value="PUTATIVE (AFU_ORTHOLOGUE AFUA_1G12560)-RELATED"/>
    <property type="match status" value="1"/>
</dbReference>
<evidence type="ECO:0000256" key="16">
    <source>
        <dbReference type="SAM" id="SignalP"/>
    </source>
</evidence>
<keyword evidence="12" id="KW-0624">Polysaccharide degradation</keyword>
<evidence type="ECO:0000256" key="4">
    <source>
        <dbReference type="ARBA" id="ARBA00022723"/>
    </source>
</evidence>
<keyword evidence="5 16" id="KW-0732">Signal</keyword>
<gene>
    <name evidence="18" type="ORF">F5X68DRAFT_248439</name>
</gene>
<evidence type="ECO:0000256" key="2">
    <source>
        <dbReference type="ARBA" id="ARBA00004613"/>
    </source>
</evidence>
<dbReference type="AlphaFoldDB" id="A0A9P9AFQ6"/>
<accession>A0A9P9AFQ6</accession>
<keyword evidence="9" id="KW-0503">Monooxygenase</keyword>
<keyword evidence="3" id="KW-0964">Secreted</keyword>
<dbReference type="EC" id="1.14.99.56" evidence="15"/>
<protein>
    <recommendedName>
        <fullName evidence="15">lytic cellulose monooxygenase (C4-dehydrogenating)</fullName>
        <ecNumber evidence="15">1.14.99.56</ecNumber>
    </recommendedName>
</protein>
<organism evidence="18 19">
    <name type="scientific">Plectosphaerella plurivora</name>
    <dbReference type="NCBI Taxonomy" id="936078"/>
    <lineage>
        <taxon>Eukaryota</taxon>
        <taxon>Fungi</taxon>
        <taxon>Dikarya</taxon>
        <taxon>Ascomycota</taxon>
        <taxon>Pezizomycotina</taxon>
        <taxon>Sordariomycetes</taxon>
        <taxon>Hypocreomycetidae</taxon>
        <taxon>Glomerellales</taxon>
        <taxon>Plectosphaerellaceae</taxon>
        <taxon>Plectosphaerella</taxon>
    </lineage>
</organism>
<comment type="caution">
    <text evidence="18">The sequence shown here is derived from an EMBL/GenBank/DDBJ whole genome shotgun (WGS) entry which is preliminary data.</text>
</comment>